<protein>
    <submittedName>
        <fullName evidence="1">Uncharacterized protein</fullName>
    </submittedName>
</protein>
<comment type="caution">
    <text evidence="1">The sequence shown here is derived from an EMBL/GenBank/DDBJ whole genome shotgun (WGS) entry which is preliminary data.</text>
</comment>
<proteinExistence type="predicted"/>
<gene>
    <name evidence="1" type="ORF">F5144DRAFT_543072</name>
</gene>
<dbReference type="EMBL" id="JAGIZQ010000001">
    <property type="protein sequence ID" value="KAH6649975.1"/>
    <property type="molecule type" value="Genomic_DNA"/>
</dbReference>
<name>A0ACB7PNT6_9PEZI</name>
<evidence type="ECO:0000313" key="1">
    <source>
        <dbReference type="EMBL" id="KAH6649975.1"/>
    </source>
</evidence>
<keyword evidence="2" id="KW-1185">Reference proteome</keyword>
<reference evidence="1 2" key="1">
    <citation type="journal article" date="2021" name="Nat. Commun.">
        <title>Genetic determinants of endophytism in the Arabidopsis root mycobiome.</title>
        <authorList>
            <person name="Mesny F."/>
            <person name="Miyauchi S."/>
            <person name="Thiergart T."/>
            <person name="Pickel B."/>
            <person name="Atanasova L."/>
            <person name="Karlsson M."/>
            <person name="Huettel B."/>
            <person name="Barry K.W."/>
            <person name="Haridas S."/>
            <person name="Chen C."/>
            <person name="Bauer D."/>
            <person name="Andreopoulos W."/>
            <person name="Pangilinan J."/>
            <person name="LaButti K."/>
            <person name="Riley R."/>
            <person name="Lipzen A."/>
            <person name="Clum A."/>
            <person name="Drula E."/>
            <person name="Henrissat B."/>
            <person name="Kohler A."/>
            <person name="Grigoriev I.V."/>
            <person name="Martin F.M."/>
            <person name="Hacquard S."/>
        </authorList>
    </citation>
    <scope>NUCLEOTIDE SEQUENCE [LARGE SCALE GENOMIC DNA]</scope>
    <source>
        <strain evidence="1 2">MPI-SDFR-AT-0079</strain>
    </source>
</reference>
<evidence type="ECO:0000313" key="2">
    <source>
        <dbReference type="Proteomes" id="UP000724584"/>
    </source>
</evidence>
<organism evidence="1 2">
    <name type="scientific">Chaetomium tenue</name>
    <dbReference type="NCBI Taxonomy" id="1854479"/>
    <lineage>
        <taxon>Eukaryota</taxon>
        <taxon>Fungi</taxon>
        <taxon>Dikarya</taxon>
        <taxon>Ascomycota</taxon>
        <taxon>Pezizomycotina</taxon>
        <taxon>Sordariomycetes</taxon>
        <taxon>Sordariomycetidae</taxon>
        <taxon>Sordariales</taxon>
        <taxon>Chaetomiaceae</taxon>
        <taxon>Chaetomium</taxon>
    </lineage>
</organism>
<dbReference type="Proteomes" id="UP000724584">
    <property type="component" value="Unassembled WGS sequence"/>
</dbReference>
<accession>A0ACB7PNT6</accession>
<sequence length="148" mass="16112">MTPLIFTTFLISLALVDLRHSALRAHYHADPNTNTNTNRQPARRVLPPWLHRIVYRYQPHRYANSSPRPAAGPGSSPGSMGGSSDGGGGGAGEYYHSKQRELMRMEAEEAFEMRGVVVVGLGLAVIYWRWVVGGGEYGGGDVAWGVST</sequence>